<evidence type="ECO:0000313" key="2">
    <source>
        <dbReference type="Proteomes" id="UP000076154"/>
    </source>
</evidence>
<name>A0A369IYW4_HYPMA</name>
<dbReference type="EMBL" id="LUEZ02000095">
    <property type="protein sequence ID" value="RDB14941.1"/>
    <property type="molecule type" value="Genomic_DNA"/>
</dbReference>
<sequence>MNADNEAMYREIKLALLGRDPRHPDLFEAFNHPLRKHVEIDGYVAAGMTTAFKFEETIKLPQGTKKQIEEKGILEIVEGDFMFSRSTHGSLHPKTMFLQAWVTGRYEKIVFGKLSIFDL</sequence>
<reference evidence="1" key="1">
    <citation type="submission" date="2018-04" db="EMBL/GenBank/DDBJ databases">
        <title>Whole genome sequencing of Hypsizygus marmoreus.</title>
        <authorList>
            <person name="Choi I.-G."/>
            <person name="Min B."/>
            <person name="Kim J.-G."/>
            <person name="Kim S."/>
            <person name="Oh Y.-L."/>
            <person name="Kong W.-S."/>
            <person name="Park H."/>
            <person name="Jeong J."/>
            <person name="Song E.-S."/>
        </authorList>
    </citation>
    <scope>NUCLEOTIDE SEQUENCE [LARGE SCALE GENOMIC DNA]</scope>
    <source>
        <strain evidence="1">51987-8</strain>
    </source>
</reference>
<dbReference type="InParanoid" id="A0A369IYW4"/>
<proteinExistence type="predicted"/>
<gene>
    <name evidence="1" type="ORF">Hypma_016194</name>
</gene>
<dbReference type="AlphaFoldDB" id="A0A369IYW4"/>
<organism evidence="1 2">
    <name type="scientific">Hypsizygus marmoreus</name>
    <name type="common">White beech mushroom</name>
    <name type="synonym">Agaricus marmoreus</name>
    <dbReference type="NCBI Taxonomy" id="39966"/>
    <lineage>
        <taxon>Eukaryota</taxon>
        <taxon>Fungi</taxon>
        <taxon>Dikarya</taxon>
        <taxon>Basidiomycota</taxon>
        <taxon>Agaricomycotina</taxon>
        <taxon>Agaricomycetes</taxon>
        <taxon>Agaricomycetidae</taxon>
        <taxon>Agaricales</taxon>
        <taxon>Tricholomatineae</taxon>
        <taxon>Lyophyllaceae</taxon>
        <taxon>Hypsizygus</taxon>
    </lineage>
</organism>
<evidence type="ECO:0000313" key="1">
    <source>
        <dbReference type="EMBL" id="RDB14941.1"/>
    </source>
</evidence>
<comment type="caution">
    <text evidence="1">The sequence shown here is derived from an EMBL/GenBank/DDBJ whole genome shotgun (WGS) entry which is preliminary data.</text>
</comment>
<keyword evidence="2" id="KW-1185">Reference proteome</keyword>
<dbReference type="Proteomes" id="UP000076154">
    <property type="component" value="Unassembled WGS sequence"/>
</dbReference>
<protein>
    <submittedName>
        <fullName evidence="1">Uncharacterized protein</fullName>
    </submittedName>
</protein>
<accession>A0A369IYW4</accession>